<keyword evidence="4" id="KW-1185">Reference proteome</keyword>
<dbReference type="InterPro" id="IPR004555">
    <property type="entry name" value="G6PDH_assembly_OpcA"/>
</dbReference>
<dbReference type="Pfam" id="PF20171">
    <property type="entry name" value="OpcA_G6PD_C"/>
    <property type="match status" value="1"/>
</dbReference>
<evidence type="ECO:0000259" key="1">
    <source>
        <dbReference type="Pfam" id="PF10128"/>
    </source>
</evidence>
<dbReference type="InterPro" id="IPR046801">
    <property type="entry name" value="OpcA_G6PD_N"/>
</dbReference>
<evidence type="ECO:0000313" key="3">
    <source>
        <dbReference type="EMBL" id="AKE39217.1"/>
    </source>
</evidence>
<feature type="domain" description="Glucose-6-phosphate dehydrogenase assembly protein OpcA N-terminal" evidence="1">
    <location>
        <begin position="52"/>
        <end position="150"/>
    </location>
</feature>
<accession>A0A0F6QW47</accession>
<dbReference type="Proteomes" id="UP000033566">
    <property type="component" value="Chromosome"/>
</dbReference>
<name>A0A0F6QW47_9CORY</name>
<dbReference type="STRING" id="161896.UL81_06270"/>
<dbReference type="PANTHER" id="PTHR38658:SF1">
    <property type="entry name" value="OXPP CYCLE PROTEIN OPCA-RELATED"/>
    <property type="match status" value="1"/>
</dbReference>
<proteinExistence type="predicted"/>
<gene>
    <name evidence="3" type="ORF">UL81_06270</name>
</gene>
<dbReference type="KEGG" id="ccj:UL81_06270"/>
<evidence type="ECO:0000313" key="4">
    <source>
        <dbReference type="Proteomes" id="UP000033566"/>
    </source>
</evidence>
<reference evidence="3 4" key="1">
    <citation type="journal article" date="2015" name="Genome Announc.">
        <title>Complete Genome Sequence of Corynebacterium camporealensis DSM 44610, Isolated from the Milk of a Manchega Sheep with Subclinical Mastitis.</title>
        <authorList>
            <person name="Ruckert C."/>
            <person name="Albersmeier A."/>
            <person name="Winkler A."/>
            <person name="Tauch A."/>
        </authorList>
    </citation>
    <scope>NUCLEOTIDE SEQUENCE [LARGE SCALE GENOMIC DNA]</scope>
    <source>
        <strain evidence="3 4">DSM 44610</strain>
    </source>
</reference>
<dbReference type="AlphaFoldDB" id="A0A0F6QW47"/>
<dbReference type="OrthoDB" id="128564at2"/>
<sequence length="311" mass="33825">MIIPLENTTTRHIAAQLIEAQEHYTLTTGRVLTLIVMAHADENLESLLDAVRDASHEHPSRLLVVRSGDPEEETRLDAELRVGGEAGASEMVVMHLHGDLTDHAEAVVTPLLLPDTPIVAWWPSKCPPAPAQHPIGVIAQRRITNIAADGHITPQDLQKLSEGYAPGDSDMTWAALTLWRGVVASALDRPPHEPVESVEITAPEGNPAADFAAGWLLDALAVPVVRRTEPAADDEAFPITSLRFHRADSYVEVAVVDKSTLRVQVPGSPESLVSLSKRSQAEILSEELRHLDADKTYAHALRALDRVGYSE</sequence>
<dbReference type="PANTHER" id="PTHR38658">
    <property type="entry name" value="OXPP CYCLE PROTEIN OPCA-RELATED"/>
    <property type="match status" value="1"/>
</dbReference>
<dbReference type="Pfam" id="PF10128">
    <property type="entry name" value="OpcA_G6PD_assem"/>
    <property type="match status" value="1"/>
</dbReference>
<dbReference type="InterPro" id="IPR046802">
    <property type="entry name" value="OpcA_G6PD_C"/>
</dbReference>
<evidence type="ECO:0000259" key="2">
    <source>
        <dbReference type="Pfam" id="PF20171"/>
    </source>
</evidence>
<feature type="domain" description="Glucose-6-phosphate dehydrogenase assembly protein OpcA C-terminal" evidence="2">
    <location>
        <begin position="166"/>
        <end position="301"/>
    </location>
</feature>
<dbReference type="PATRIC" id="fig|161896.4.peg.1230"/>
<protein>
    <submittedName>
        <fullName evidence="3">Glucose-6-P dehydrogenase subunit</fullName>
    </submittedName>
</protein>
<dbReference type="EMBL" id="CP011311">
    <property type="protein sequence ID" value="AKE39217.1"/>
    <property type="molecule type" value="Genomic_DNA"/>
</dbReference>
<dbReference type="RefSeq" id="WP_035104698.1">
    <property type="nucleotide sequence ID" value="NZ_CP011311.1"/>
</dbReference>
<organism evidence="3 4">
    <name type="scientific">Corynebacterium camporealensis</name>
    <dbReference type="NCBI Taxonomy" id="161896"/>
    <lineage>
        <taxon>Bacteria</taxon>
        <taxon>Bacillati</taxon>
        <taxon>Actinomycetota</taxon>
        <taxon>Actinomycetes</taxon>
        <taxon>Mycobacteriales</taxon>
        <taxon>Corynebacteriaceae</taxon>
        <taxon>Corynebacterium</taxon>
    </lineage>
</organism>
<dbReference type="HOGENOM" id="CLU_046988_1_0_11"/>